<accession>A3PB55</accession>
<name>A3PB55_PROM0</name>
<dbReference type="CDD" id="cd00118">
    <property type="entry name" value="LysM"/>
    <property type="match status" value="2"/>
</dbReference>
<dbReference type="PROSITE" id="PS51782">
    <property type="entry name" value="LYSM"/>
    <property type="match status" value="2"/>
</dbReference>
<reference evidence="2 3" key="1">
    <citation type="journal article" date="2007" name="PLoS Genet.">
        <title>Patterns and implications of gene gain and loss in the evolution of Prochlorococcus.</title>
        <authorList>
            <person name="Kettler G.C."/>
            <person name="Martiny A.C."/>
            <person name="Huang K."/>
            <person name="Zucker J."/>
            <person name="Coleman M.L."/>
            <person name="Rodrigue S."/>
            <person name="Chen F."/>
            <person name="Lapidus A."/>
            <person name="Ferriera S."/>
            <person name="Johnson J."/>
            <person name="Steglich C."/>
            <person name="Church G.M."/>
            <person name="Richardson P."/>
            <person name="Chisholm S.W."/>
        </authorList>
    </citation>
    <scope>NUCLEOTIDE SEQUENCE [LARGE SCALE GENOMIC DNA]</scope>
    <source>
        <strain evidence="2 3">MIT 9301</strain>
    </source>
</reference>
<dbReference type="Proteomes" id="UP000001430">
    <property type="component" value="Chromosome"/>
</dbReference>
<dbReference type="InterPro" id="IPR036779">
    <property type="entry name" value="LysM_dom_sf"/>
</dbReference>
<gene>
    <name evidence="2" type="ordered locus">P9301_03571</name>
</gene>
<dbReference type="SMART" id="SM00257">
    <property type="entry name" value="LysM"/>
    <property type="match status" value="2"/>
</dbReference>
<feature type="domain" description="LysM" evidence="1">
    <location>
        <begin position="111"/>
        <end position="155"/>
    </location>
</feature>
<evidence type="ECO:0000259" key="1">
    <source>
        <dbReference type="PROSITE" id="PS51782"/>
    </source>
</evidence>
<evidence type="ECO:0000313" key="3">
    <source>
        <dbReference type="Proteomes" id="UP000001430"/>
    </source>
</evidence>
<dbReference type="OrthoDB" id="9769314at2"/>
<dbReference type="eggNOG" id="COG1388">
    <property type="taxonomic scope" value="Bacteria"/>
</dbReference>
<dbReference type="Gene3D" id="3.10.350.10">
    <property type="entry name" value="LysM domain"/>
    <property type="match status" value="2"/>
</dbReference>
<feature type="domain" description="LysM" evidence="1">
    <location>
        <begin position="51"/>
        <end position="95"/>
    </location>
</feature>
<dbReference type="STRING" id="167546.P9301_03571"/>
<dbReference type="HOGENOM" id="CLU_1085287_0_0_3"/>
<keyword evidence="3" id="KW-1185">Reference proteome</keyword>
<dbReference type="RefSeq" id="WP_011862364.1">
    <property type="nucleotide sequence ID" value="NC_009091.1"/>
</dbReference>
<dbReference type="GO" id="GO:0008932">
    <property type="term" value="F:lytic endotransglycosylase activity"/>
    <property type="evidence" value="ECO:0007669"/>
    <property type="project" value="TreeGrafter"/>
</dbReference>
<dbReference type="Pfam" id="PF01476">
    <property type="entry name" value="LysM"/>
    <property type="match status" value="2"/>
</dbReference>
<proteinExistence type="predicted"/>
<dbReference type="EMBL" id="CP000576">
    <property type="protein sequence ID" value="ABO16980.1"/>
    <property type="molecule type" value="Genomic_DNA"/>
</dbReference>
<dbReference type="KEGG" id="pmg:P9301_03571"/>
<dbReference type="InterPro" id="IPR018392">
    <property type="entry name" value="LysM"/>
</dbReference>
<evidence type="ECO:0000313" key="2">
    <source>
        <dbReference type="EMBL" id="ABO16980.1"/>
    </source>
</evidence>
<dbReference type="SUPFAM" id="SSF54106">
    <property type="entry name" value="LysM domain"/>
    <property type="match status" value="2"/>
</dbReference>
<sequence>MKFAFLIIAIFINFFNHSLIKSEDQIFSAKNKIENIAKKESISEEENEIKKIHVVKSGDTLSSISKFYSINKDLIIKLNNLKDENYIFVGQNLIISESTENLTKQSDLINNYHIVQIGENLTEISNKYDLKVIDLIELNNLNNPDSIKVGQKLIIIKKNTNNSENYKTTENKKNSEYLESDKKIYGPIITQSKSYKDIKGRKVLNVLNQENKKLILSINCDANELDVRIPGRKWRGSKPAKEEFENNLINDFC</sequence>
<protein>
    <submittedName>
        <fullName evidence="2">Possible LysM domain-containing protein</fullName>
    </submittedName>
</protein>
<dbReference type="AlphaFoldDB" id="A3PB55"/>
<dbReference type="PANTHER" id="PTHR33734">
    <property type="entry name" value="LYSM DOMAIN-CONTAINING GPI-ANCHORED PROTEIN 2"/>
    <property type="match status" value="1"/>
</dbReference>
<organism evidence="2 3">
    <name type="scientific">Prochlorococcus marinus (strain MIT 9301)</name>
    <dbReference type="NCBI Taxonomy" id="167546"/>
    <lineage>
        <taxon>Bacteria</taxon>
        <taxon>Bacillati</taxon>
        <taxon>Cyanobacteriota</taxon>
        <taxon>Cyanophyceae</taxon>
        <taxon>Synechococcales</taxon>
        <taxon>Prochlorococcaceae</taxon>
        <taxon>Prochlorococcus</taxon>
    </lineage>
</organism>
<dbReference type="PANTHER" id="PTHR33734:SF22">
    <property type="entry name" value="MEMBRANE-BOUND LYTIC MUREIN TRANSGLYCOSYLASE D"/>
    <property type="match status" value="1"/>
</dbReference>